<evidence type="ECO:0000313" key="1">
    <source>
        <dbReference type="EMBL" id="KKQ90613.1"/>
    </source>
</evidence>
<comment type="caution">
    <text evidence="1">The sequence shown here is derived from an EMBL/GenBank/DDBJ whole genome shotgun (WGS) entry which is preliminary data.</text>
</comment>
<protein>
    <submittedName>
        <fullName evidence="1">Uncharacterized protein</fullName>
    </submittedName>
</protein>
<name>A0A0G0LFJ1_9BACT</name>
<dbReference type="EMBL" id="LBVR01000033">
    <property type="protein sequence ID" value="KKQ90613.1"/>
    <property type="molecule type" value="Genomic_DNA"/>
</dbReference>
<organism evidence="1 2">
    <name type="scientific">Candidatus Shapirobacteria bacterium GW2011_GWE1_38_92</name>
    <dbReference type="NCBI Taxonomy" id="1618489"/>
    <lineage>
        <taxon>Bacteria</taxon>
        <taxon>Candidatus Shapironibacteriota</taxon>
    </lineage>
</organism>
<proteinExistence type="predicted"/>
<evidence type="ECO:0000313" key="2">
    <source>
        <dbReference type="Proteomes" id="UP000033841"/>
    </source>
</evidence>
<dbReference type="Proteomes" id="UP000033841">
    <property type="component" value="Unassembled WGS sequence"/>
</dbReference>
<reference evidence="1 2" key="1">
    <citation type="journal article" date="2015" name="Nature">
        <title>rRNA introns, odd ribosomes, and small enigmatic genomes across a large radiation of phyla.</title>
        <authorList>
            <person name="Brown C.T."/>
            <person name="Hug L.A."/>
            <person name="Thomas B.C."/>
            <person name="Sharon I."/>
            <person name="Castelle C.J."/>
            <person name="Singh A."/>
            <person name="Wilkins M.J."/>
            <person name="Williams K.H."/>
            <person name="Banfield J.F."/>
        </authorList>
    </citation>
    <scope>NUCLEOTIDE SEQUENCE [LARGE SCALE GENOMIC DNA]</scope>
</reference>
<sequence length="32" mass="3521">MIGRWICWILRFGEGTGRIESKEGLDRGGGIG</sequence>
<accession>A0A0G0LFJ1</accession>
<dbReference type="AlphaFoldDB" id="A0A0G0LFJ1"/>
<gene>
    <name evidence="1" type="ORF">UT14_C0033G0003</name>
</gene>